<feature type="compositionally biased region" description="Pro residues" evidence="2">
    <location>
        <begin position="335"/>
        <end position="346"/>
    </location>
</feature>
<evidence type="ECO:0000256" key="2">
    <source>
        <dbReference type="SAM" id="MobiDB-lite"/>
    </source>
</evidence>
<evidence type="ECO:0000259" key="3">
    <source>
        <dbReference type="PROSITE" id="PS50157"/>
    </source>
</evidence>
<proteinExistence type="predicted"/>
<keyword evidence="1" id="KW-0479">Metal-binding</keyword>
<dbReference type="GO" id="GO:0005667">
    <property type="term" value="C:transcription regulator complex"/>
    <property type="evidence" value="ECO:0007669"/>
    <property type="project" value="TreeGrafter"/>
</dbReference>
<keyword evidence="1" id="KW-0863">Zinc-finger</keyword>
<dbReference type="GO" id="GO:0003714">
    <property type="term" value="F:transcription corepressor activity"/>
    <property type="evidence" value="ECO:0007669"/>
    <property type="project" value="TreeGrafter"/>
</dbReference>
<keyword evidence="1" id="KW-0862">Zinc</keyword>
<dbReference type="InterPro" id="IPR013087">
    <property type="entry name" value="Znf_C2H2_type"/>
</dbReference>
<dbReference type="PANTHER" id="PTHR16089">
    <property type="entry name" value="REST COREPRESSOR COREST PROTEIN-RELATED"/>
    <property type="match status" value="1"/>
</dbReference>
<dbReference type="InterPro" id="IPR051066">
    <property type="entry name" value="Trans_reg/Corepressor"/>
</dbReference>
<dbReference type="AlphaFoldDB" id="A0A2P4SE84"/>
<evidence type="ECO:0000313" key="5">
    <source>
        <dbReference type="Proteomes" id="UP000237246"/>
    </source>
</evidence>
<dbReference type="PANTHER" id="PTHR16089:SF23">
    <property type="entry name" value="ZINC FINGER PROTEIN 541"/>
    <property type="match status" value="1"/>
</dbReference>
<protein>
    <recommendedName>
        <fullName evidence="3">C2H2-type domain-containing protein</fullName>
    </recommendedName>
</protein>
<gene>
    <name evidence="4" type="ORF">CIB84_013830</name>
</gene>
<dbReference type="EMBL" id="PPHD01058329">
    <property type="protein sequence ID" value="POI22422.1"/>
    <property type="molecule type" value="Genomic_DNA"/>
</dbReference>
<dbReference type="Proteomes" id="UP000237246">
    <property type="component" value="Unassembled WGS sequence"/>
</dbReference>
<name>A0A2P4SE84_BAMTH</name>
<feature type="domain" description="C2H2-type" evidence="3">
    <location>
        <begin position="269"/>
        <end position="304"/>
    </location>
</feature>
<dbReference type="GO" id="GO:0006357">
    <property type="term" value="P:regulation of transcription by RNA polymerase II"/>
    <property type="evidence" value="ECO:0007669"/>
    <property type="project" value="TreeGrafter"/>
</dbReference>
<dbReference type="GO" id="GO:0008270">
    <property type="term" value="F:zinc ion binding"/>
    <property type="evidence" value="ECO:0007669"/>
    <property type="project" value="UniProtKB-KW"/>
</dbReference>
<keyword evidence="5" id="KW-1185">Reference proteome</keyword>
<accession>A0A2P4SE84</accession>
<sequence>MEQFPFGDESSISLEIQLLGFTESPGPVLSLQGAAVTPPDGAVPPDTAGAALEDGLSVLSLCPGREWDGEVQRDASPFPLVSSGVEEVVLGCPEDGAQPWQSIVEQQAVLSGGGQPRAACPEPGTQNLLQALAASQHALSHVLTPKGPKDSSPCAREHEGGAAMDRLQNRAASSKGEKSRGCGVGAGRSWRVPAARREKLLAGLAGTASPSQVAMASFAPRQQSGLTVLQHSQPQGGNVCSFPGTVQEDGASAASATSSAAPTNSSDIFLCKNCHQVFYTQKGLGSHMCFRDEQWLLPHRREQPQVTPKESQDGKSPQVGSHPKKRKRQLLPKPLFIPPPPPPEAQPGPGGCYQSNLRSPVLLMDRLLRDLLQCSPYTPPPMLSPVREGSGLYFNAVCSSTAAEPRRLLGSVLGKAQCW</sequence>
<comment type="caution">
    <text evidence="4">The sequence shown here is derived from an EMBL/GenBank/DDBJ whole genome shotgun (WGS) entry which is preliminary data.</text>
</comment>
<feature type="region of interest" description="Disordered" evidence="2">
    <location>
        <begin position="302"/>
        <end position="352"/>
    </location>
</feature>
<dbReference type="PROSITE" id="PS50157">
    <property type="entry name" value="ZINC_FINGER_C2H2_2"/>
    <property type="match status" value="1"/>
</dbReference>
<dbReference type="OrthoDB" id="10258692at2759"/>
<dbReference type="GO" id="GO:0000118">
    <property type="term" value="C:histone deacetylase complex"/>
    <property type="evidence" value="ECO:0007669"/>
    <property type="project" value="TreeGrafter"/>
</dbReference>
<reference evidence="4 5" key="1">
    <citation type="submission" date="2018-01" db="EMBL/GenBank/DDBJ databases">
        <title>Comparison of the Chinese Bamboo Partridge and Red Junglefowl genome sequences highlights the importance of demography in genome evolution.</title>
        <authorList>
            <person name="Tiley G.P."/>
            <person name="Kimball R.T."/>
            <person name="Braun E.L."/>
            <person name="Burleigh J.G."/>
        </authorList>
    </citation>
    <scope>NUCLEOTIDE SEQUENCE [LARGE SCALE GENOMIC DNA]</scope>
    <source>
        <strain evidence="4">RTK389</strain>
        <tissue evidence="4">Blood</tissue>
    </source>
</reference>
<evidence type="ECO:0000313" key="4">
    <source>
        <dbReference type="EMBL" id="POI22422.1"/>
    </source>
</evidence>
<evidence type="ECO:0000256" key="1">
    <source>
        <dbReference type="PROSITE-ProRule" id="PRU00042"/>
    </source>
</evidence>
<feature type="compositionally biased region" description="Polar residues" evidence="2">
    <location>
        <begin position="304"/>
        <end position="319"/>
    </location>
</feature>
<feature type="region of interest" description="Disordered" evidence="2">
    <location>
        <begin position="168"/>
        <end position="187"/>
    </location>
</feature>
<organism evidence="4 5">
    <name type="scientific">Bambusicola thoracicus</name>
    <name type="common">Chinese bamboo-partridge</name>
    <name type="synonym">Perdix thoracica</name>
    <dbReference type="NCBI Taxonomy" id="9083"/>
    <lineage>
        <taxon>Eukaryota</taxon>
        <taxon>Metazoa</taxon>
        <taxon>Chordata</taxon>
        <taxon>Craniata</taxon>
        <taxon>Vertebrata</taxon>
        <taxon>Euteleostomi</taxon>
        <taxon>Archelosauria</taxon>
        <taxon>Archosauria</taxon>
        <taxon>Dinosauria</taxon>
        <taxon>Saurischia</taxon>
        <taxon>Theropoda</taxon>
        <taxon>Coelurosauria</taxon>
        <taxon>Aves</taxon>
        <taxon>Neognathae</taxon>
        <taxon>Galloanserae</taxon>
        <taxon>Galliformes</taxon>
        <taxon>Phasianidae</taxon>
        <taxon>Perdicinae</taxon>
        <taxon>Bambusicola</taxon>
    </lineage>
</organism>
<feature type="non-terminal residue" evidence="4">
    <location>
        <position position="419"/>
    </location>
</feature>